<name>A0A9W7CQK1_9STRA</name>
<reference evidence="1" key="1">
    <citation type="submission" date="2023-04" db="EMBL/GenBank/DDBJ databases">
        <title>Phytophthora lilii NBRC 32176.</title>
        <authorList>
            <person name="Ichikawa N."/>
            <person name="Sato H."/>
            <person name="Tonouchi N."/>
        </authorList>
    </citation>
    <scope>NUCLEOTIDE SEQUENCE</scope>
    <source>
        <strain evidence="1">NBRC 32176</strain>
    </source>
</reference>
<protein>
    <submittedName>
        <fullName evidence="1">Unnamed protein product</fullName>
    </submittedName>
</protein>
<gene>
    <name evidence="1" type="ORF">Plil01_001607300</name>
</gene>
<comment type="caution">
    <text evidence="1">The sequence shown here is derived from an EMBL/GenBank/DDBJ whole genome shotgun (WGS) entry which is preliminary data.</text>
</comment>
<evidence type="ECO:0000313" key="2">
    <source>
        <dbReference type="Proteomes" id="UP001165083"/>
    </source>
</evidence>
<evidence type="ECO:0000313" key="1">
    <source>
        <dbReference type="EMBL" id="GMF38524.1"/>
    </source>
</evidence>
<keyword evidence="2" id="KW-1185">Reference proteome</keyword>
<dbReference type="EMBL" id="BSXW01001687">
    <property type="protein sequence ID" value="GMF38524.1"/>
    <property type="molecule type" value="Genomic_DNA"/>
</dbReference>
<organism evidence="1 2">
    <name type="scientific">Phytophthora lilii</name>
    <dbReference type="NCBI Taxonomy" id="2077276"/>
    <lineage>
        <taxon>Eukaryota</taxon>
        <taxon>Sar</taxon>
        <taxon>Stramenopiles</taxon>
        <taxon>Oomycota</taxon>
        <taxon>Peronosporomycetes</taxon>
        <taxon>Peronosporales</taxon>
        <taxon>Peronosporaceae</taxon>
        <taxon>Phytophthora</taxon>
    </lineage>
</organism>
<proteinExistence type="predicted"/>
<dbReference type="AlphaFoldDB" id="A0A9W7CQK1"/>
<dbReference type="Proteomes" id="UP001165083">
    <property type="component" value="Unassembled WGS sequence"/>
</dbReference>
<accession>A0A9W7CQK1</accession>
<sequence>MGDKIEVLEDSLGEPDVKVSGCRDGRVALELTRYAAGHSAGRLGRGQVQAGRTLHDERVSAAAGSCGLADVMVDASDAVWVADGAL</sequence>